<feature type="transmembrane region" description="Helical" evidence="8">
    <location>
        <begin position="99"/>
        <end position="116"/>
    </location>
</feature>
<dbReference type="EMBL" id="AP011529">
    <property type="protein sequence ID" value="BAI80399.1"/>
    <property type="molecule type" value="Genomic_DNA"/>
</dbReference>
<dbReference type="SUPFAM" id="SSF103481">
    <property type="entry name" value="Multidrug resistance efflux transporter EmrE"/>
    <property type="match status" value="2"/>
</dbReference>
<organism evidence="10 11">
    <name type="scientific">Deferribacter desulfuricans (strain DSM 14783 / JCM 11476 / NBRC 101012 / SSM1)</name>
    <dbReference type="NCBI Taxonomy" id="639282"/>
    <lineage>
        <taxon>Bacteria</taxon>
        <taxon>Pseudomonadati</taxon>
        <taxon>Deferribacterota</taxon>
        <taxon>Deferribacteres</taxon>
        <taxon>Deferribacterales</taxon>
        <taxon>Deferribacteraceae</taxon>
        <taxon>Deferribacter</taxon>
    </lineage>
</organism>
<feature type="transmembrane region" description="Helical" evidence="8">
    <location>
        <begin position="235"/>
        <end position="252"/>
    </location>
</feature>
<dbReference type="HOGENOM" id="CLU_054508_1_0_0"/>
<feature type="domain" description="EamA" evidence="9">
    <location>
        <begin position="147"/>
        <end position="275"/>
    </location>
</feature>
<accession>D3PCS6</accession>
<evidence type="ECO:0000256" key="3">
    <source>
        <dbReference type="ARBA" id="ARBA00022448"/>
    </source>
</evidence>
<evidence type="ECO:0000256" key="8">
    <source>
        <dbReference type="SAM" id="Phobius"/>
    </source>
</evidence>
<dbReference type="NCBIfam" id="TIGR00688">
    <property type="entry name" value="rarD"/>
    <property type="match status" value="1"/>
</dbReference>
<gene>
    <name evidence="10" type="ordered locus">DEFDS_0927</name>
</gene>
<evidence type="ECO:0000256" key="4">
    <source>
        <dbReference type="ARBA" id="ARBA00022475"/>
    </source>
</evidence>
<dbReference type="RefSeq" id="WP_013007646.1">
    <property type="nucleotide sequence ID" value="NC_013939.1"/>
</dbReference>
<evidence type="ECO:0000256" key="6">
    <source>
        <dbReference type="ARBA" id="ARBA00022989"/>
    </source>
</evidence>
<evidence type="ECO:0000256" key="1">
    <source>
        <dbReference type="ARBA" id="ARBA00004651"/>
    </source>
</evidence>
<dbReference type="PANTHER" id="PTHR22911:SF137">
    <property type="entry name" value="SOLUTE CARRIER FAMILY 35 MEMBER G2-RELATED"/>
    <property type="match status" value="1"/>
</dbReference>
<feature type="transmembrane region" description="Helical" evidence="8">
    <location>
        <begin position="203"/>
        <end position="223"/>
    </location>
</feature>
<feature type="domain" description="EamA" evidence="9">
    <location>
        <begin position="8"/>
        <end position="138"/>
    </location>
</feature>
<dbReference type="GO" id="GO:0005886">
    <property type="term" value="C:plasma membrane"/>
    <property type="evidence" value="ECO:0007669"/>
    <property type="project" value="UniProtKB-SubCell"/>
</dbReference>
<dbReference type="Proteomes" id="UP000001520">
    <property type="component" value="Chromosome"/>
</dbReference>
<sequence>MNLLRPFLAAVAAFLIWGFLPFYWKALKEINALEVLAYRIVMTFILLVVYQFFTNRNTLIKLFNTITLKKHVISSIFLASNWLIYVWGVVNNHIIECSLGYYLTPLVSVFLGGLIFKEQFSNIQKISIILATLSVVNIIVSLKIIPFIAIGLAFSFSMYSVFRKKSNLSSIDGLTVESFLLSIPFATYIFTYGSNLITISPTISFLLLFSGVVTATPLLLYVYSIRELPLSTVGMLQYIGPTLMFLIGLFYYKESFSLMYFLSFLIIWLAVILFTYESIKNR</sequence>
<evidence type="ECO:0000256" key="2">
    <source>
        <dbReference type="ARBA" id="ARBA00007362"/>
    </source>
</evidence>
<dbReference type="AlphaFoldDB" id="D3PCS6"/>
<evidence type="ECO:0000313" key="11">
    <source>
        <dbReference type="Proteomes" id="UP000001520"/>
    </source>
</evidence>
<feature type="transmembrane region" description="Helical" evidence="8">
    <location>
        <begin position="258"/>
        <end position="276"/>
    </location>
</feature>
<keyword evidence="6 8" id="KW-1133">Transmembrane helix</keyword>
<keyword evidence="7 8" id="KW-0472">Membrane</keyword>
<name>D3PCS6_DEFDS</name>
<feature type="transmembrane region" description="Helical" evidence="8">
    <location>
        <begin position="6"/>
        <end position="24"/>
    </location>
</feature>
<keyword evidence="5 8" id="KW-0812">Transmembrane</keyword>
<dbReference type="InterPro" id="IPR000620">
    <property type="entry name" value="EamA_dom"/>
</dbReference>
<dbReference type="InterPro" id="IPR004626">
    <property type="entry name" value="RarD"/>
</dbReference>
<dbReference type="OrthoDB" id="369870at2"/>
<dbReference type="Pfam" id="PF00892">
    <property type="entry name" value="EamA"/>
    <property type="match status" value="2"/>
</dbReference>
<comment type="subcellular location">
    <subcellularLocation>
        <location evidence="1">Cell membrane</location>
        <topology evidence="1">Multi-pass membrane protein</topology>
    </subcellularLocation>
</comment>
<feature type="transmembrane region" description="Helical" evidence="8">
    <location>
        <begin position="128"/>
        <end position="159"/>
    </location>
</feature>
<evidence type="ECO:0000259" key="9">
    <source>
        <dbReference type="Pfam" id="PF00892"/>
    </source>
</evidence>
<evidence type="ECO:0000256" key="7">
    <source>
        <dbReference type="ARBA" id="ARBA00023136"/>
    </source>
</evidence>
<feature type="transmembrane region" description="Helical" evidence="8">
    <location>
        <begin position="171"/>
        <end position="191"/>
    </location>
</feature>
<dbReference type="PANTHER" id="PTHR22911">
    <property type="entry name" value="ACYL-MALONYL CONDENSING ENZYME-RELATED"/>
    <property type="match status" value="1"/>
</dbReference>
<dbReference type="KEGG" id="ddf:DEFDS_0927"/>
<feature type="transmembrane region" description="Helical" evidence="8">
    <location>
        <begin position="73"/>
        <end position="90"/>
    </location>
</feature>
<dbReference type="STRING" id="639282.DEFDS_0927"/>
<feature type="transmembrane region" description="Helical" evidence="8">
    <location>
        <begin position="36"/>
        <end position="53"/>
    </location>
</feature>
<reference evidence="10 11" key="1">
    <citation type="journal article" date="2010" name="DNA Res.">
        <title>Bacterial lifestyle in a deep-sea hydrothermal vent chimney revealed by the genome sequence of the thermophilic bacterium Deferribacter desulfuricans SSM1.</title>
        <authorList>
            <person name="Takaki Y."/>
            <person name="Shimamura S."/>
            <person name="Nakagawa S."/>
            <person name="Fukuhara Y."/>
            <person name="Horikawa H."/>
            <person name="Ankai A."/>
            <person name="Harada T."/>
            <person name="Hosoyama A."/>
            <person name="Oguchi A."/>
            <person name="Fukui S."/>
            <person name="Fujita N."/>
            <person name="Takami H."/>
            <person name="Takai K."/>
        </authorList>
    </citation>
    <scope>NUCLEOTIDE SEQUENCE [LARGE SCALE GENOMIC DNA]</scope>
    <source>
        <strain evidence="11">DSM 14783 / JCM 11476 / NBRC 101012 / SSM1</strain>
    </source>
</reference>
<proteinExistence type="inferred from homology"/>
<evidence type="ECO:0000256" key="5">
    <source>
        <dbReference type="ARBA" id="ARBA00022692"/>
    </source>
</evidence>
<keyword evidence="3" id="KW-0813">Transport</keyword>
<evidence type="ECO:0000313" key="10">
    <source>
        <dbReference type="EMBL" id="BAI80399.1"/>
    </source>
</evidence>
<comment type="similarity">
    <text evidence="2">Belongs to the EamA transporter family.</text>
</comment>
<dbReference type="InterPro" id="IPR037185">
    <property type="entry name" value="EmrE-like"/>
</dbReference>
<keyword evidence="4" id="KW-1003">Cell membrane</keyword>
<protein>
    <submittedName>
        <fullName evidence="10">Chloramphenicol-sensitive protein RarD</fullName>
    </submittedName>
</protein>
<keyword evidence="11" id="KW-1185">Reference proteome</keyword>
<dbReference type="eggNOG" id="COG2962">
    <property type="taxonomic scope" value="Bacteria"/>
</dbReference>